<keyword evidence="7" id="KW-0029">Amino-acid transport</keyword>
<keyword evidence="4" id="KW-1003">Cell membrane</keyword>
<dbReference type="PROSITE" id="PS00211">
    <property type="entry name" value="ABC_TRANSPORTER_1"/>
    <property type="match status" value="1"/>
</dbReference>
<dbReference type="InterPro" id="IPR050086">
    <property type="entry name" value="MetN_ABC_transporter-like"/>
</dbReference>
<dbReference type="InterPro" id="IPR027417">
    <property type="entry name" value="P-loop_NTPase"/>
</dbReference>
<evidence type="ECO:0000256" key="7">
    <source>
        <dbReference type="ARBA" id="ARBA00022970"/>
    </source>
</evidence>
<comment type="similarity">
    <text evidence="2">Belongs to the ABC transporter superfamily.</text>
</comment>
<evidence type="ECO:0000313" key="11">
    <source>
        <dbReference type="Proteomes" id="UP000000552"/>
    </source>
</evidence>
<dbReference type="InterPro" id="IPR030679">
    <property type="entry name" value="ABC_ATPase_HisP-typ"/>
</dbReference>
<keyword evidence="8" id="KW-0472">Membrane</keyword>
<evidence type="ECO:0000259" key="9">
    <source>
        <dbReference type="PROSITE" id="PS50893"/>
    </source>
</evidence>
<dbReference type="GO" id="GO:0015424">
    <property type="term" value="F:ABC-type amino acid transporter activity"/>
    <property type="evidence" value="ECO:0007669"/>
    <property type="project" value="InterPro"/>
</dbReference>
<feature type="domain" description="ABC transporter" evidence="9">
    <location>
        <begin position="17"/>
        <end position="251"/>
    </location>
</feature>
<sequence>MTKAGMTQPGLTKTGMIDFRGVNKWFGALNVLKDITLSVEPREVVVVCGPSGSGKSTLIRCINGLETIKDGDLVVDGQRVGDPATNMTQLRTEIGFVFQSFNLYPHKTALENVTLAPIHVRKIPRAEAEHAGRELLAKVGLADKVNAYPAQLSGGQQQRVAIARCLGMRPKIMLFDEPTSALDPEMISEVLDVMVAVAEEGMTMMVVTHEMGFARKVAQRVVFMDAGAIVESGTPDEFFSHPKTDRSRTFLSKILRH</sequence>
<dbReference type="Gene3D" id="3.40.50.300">
    <property type="entry name" value="P-loop containing nucleotide triphosphate hydrolases"/>
    <property type="match status" value="1"/>
</dbReference>
<dbReference type="GO" id="GO:0016887">
    <property type="term" value="F:ATP hydrolysis activity"/>
    <property type="evidence" value="ECO:0007669"/>
    <property type="project" value="InterPro"/>
</dbReference>
<accession>Q98IX4</accession>
<reference evidence="10 11" key="1">
    <citation type="journal article" date="2000" name="DNA Res.">
        <title>Complete genome structure of the nitrogen-fixing symbiotic bacterium Mesorhizobium loti.</title>
        <authorList>
            <person name="Kaneko T."/>
            <person name="Nakamura Y."/>
            <person name="Sato S."/>
            <person name="Asamizu E."/>
            <person name="Kato T."/>
            <person name="Sasamoto S."/>
            <person name="Watanabe A."/>
            <person name="Idesawa K."/>
            <person name="Ishikawa A."/>
            <person name="Kawashima K."/>
            <person name="Kimura T."/>
            <person name="Kishida Y."/>
            <person name="Kiyokawa C."/>
            <person name="Kohara M."/>
            <person name="Matsumoto M."/>
            <person name="Matsuno A."/>
            <person name="Mochizuki Y."/>
            <person name="Nakayama S."/>
            <person name="Nakazaki N."/>
            <person name="Shimpo S."/>
            <person name="Sugimoto M."/>
            <person name="Takeuchi C."/>
            <person name="Yamada M."/>
            <person name="Tabata S."/>
        </authorList>
    </citation>
    <scope>NUCLEOTIDE SEQUENCE [LARGE SCALE GENOMIC DNA]</scope>
    <source>
        <strain evidence="11">LMG 29417 / CECT 9101 / MAFF 303099</strain>
    </source>
</reference>
<keyword evidence="3" id="KW-0813">Transport</keyword>
<evidence type="ECO:0000256" key="3">
    <source>
        <dbReference type="ARBA" id="ARBA00022448"/>
    </source>
</evidence>
<dbReference type="GO" id="GO:0005524">
    <property type="term" value="F:ATP binding"/>
    <property type="evidence" value="ECO:0007669"/>
    <property type="project" value="UniProtKB-KW"/>
</dbReference>
<dbReference type="PANTHER" id="PTHR43166">
    <property type="entry name" value="AMINO ACID IMPORT ATP-BINDING PROTEIN"/>
    <property type="match status" value="1"/>
</dbReference>
<gene>
    <name evidence="10" type="ordered locus">mlr2206</name>
</gene>
<dbReference type="Proteomes" id="UP000000552">
    <property type="component" value="Chromosome"/>
</dbReference>
<dbReference type="PIRSF" id="PIRSF039085">
    <property type="entry name" value="ABC_ATPase_HisP"/>
    <property type="match status" value="1"/>
</dbReference>
<evidence type="ECO:0000256" key="8">
    <source>
        <dbReference type="ARBA" id="ARBA00023136"/>
    </source>
</evidence>
<keyword evidence="5" id="KW-0547">Nucleotide-binding</keyword>
<dbReference type="SUPFAM" id="SSF52540">
    <property type="entry name" value="P-loop containing nucleoside triphosphate hydrolases"/>
    <property type="match status" value="1"/>
</dbReference>
<evidence type="ECO:0000256" key="5">
    <source>
        <dbReference type="ARBA" id="ARBA00022741"/>
    </source>
</evidence>
<evidence type="ECO:0000256" key="6">
    <source>
        <dbReference type="ARBA" id="ARBA00022840"/>
    </source>
</evidence>
<dbReference type="InterPro" id="IPR017871">
    <property type="entry name" value="ABC_transporter-like_CS"/>
</dbReference>
<dbReference type="AlphaFoldDB" id="Q98IX4"/>
<comment type="subcellular location">
    <subcellularLocation>
        <location evidence="1">Cell membrane</location>
        <topology evidence="1">Peripheral membrane protein</topology>
    </subcellularLocation>
</comment>
<evidence type="ECO:0000256" key="1">
    <source>
        <dbReference type="ARBA" id="ARBA00004202"/>
    </source>
</evidence>
<dbReference type="PANTHER" id="PTHR43166:SF9">
    <property type="entry name" value="GLUTAMATE_ASPARTATE IMPORT ATP-BINDING PROTEIN GLTL"/>
    <property type="match status" value="1"/>
</dbReference>
<dbReference type="CDD" id="cd03262">
    <property type="entry name" value="ABC_HisP_GlnQ"/>
    <property type="match status" value="1"/>
</dbReference>
<name>Q98IX4_RHILO</name>
<dbReference type="Pfam" id="PF00005">
    <property type="entry name" value="ABC_tran"/>
    <property type="match status" value="1"/>
</dbReference>
<dbReference type="eggNOG" id="COG1126">
    <property type="taxonomic scope" value="Bacteria"/>
</dbReference>
<dbReference type="PROSITE" id="PS50893">
    <property type="entry name" value="ABC_TRANSPORTER_2"/>
    <property type="match status" value="1"/>
</dbReference>
<dbReference type="SMART" id="SM00382">
    <property type="entry name" value="AAA"/>
    <property type="match status" value="1"/>
</dbReference>
<dbReference type="InterPro" id="IPR003593">
    <property type="entry name" value="AAA+_ATPase"/>
</dbReference>
<evidence type="ECO:0000256" key="4">
    <source>
        <dbReference type="ARBA" id="ARBA00022475"/>
    </source>
</evidence>
<dbReference type="HOGENOM" id="CLU_000604_1_22_5"/>
<keyword evidence="6" id="KW-0067">ATP-binding</keyword>
<dbReference type="FunFam" id="3.40.50.300:FF:000020">
    <property type="entry name" value="Amino acid ABC transporter ATP-binding component"/>
    <property type="match status" value="1"/>
</dbReference>
<dbReference type="KEGG" id="mlo:mlr2206"/>
<organism evidence="10 11">
    <name type="scientific">Mesorhizobium japonicum (strain LMG 29417 / CECT 9101 / MAFF 303099)</name>
    <name type="common">Mesorhizobium loti (strain MAFF 303099)</name>
    <dbReference type="NCBI Taxonomy" id="266835"/>
    <lineage>
        <taxon>Bacteria</taxon>
        <taxon>Pseudomonadati</taxon>
        <taxon>Pseudomonadota</taxon>
        <taxon>Alphaproteobacteria</taxon>
        <taxon>Hyphomicrobiales</taxon>
        <taxon>Phyllobacteriaceae</taxon>
        <taxon>Mesorhizobium</taxon>
    </lineage>
</organism>
<dbReference type="GO" id="GO:0005886">
    <property type="term" value="C:plasma membrane"/>
    <property type="evidence" value="ECO:0007669"/>
    <property type="project" value="UniProtKB-SubCell"/>
</dbReference>
<evidence type="ECO:0000313" key="10">
    <source>
        <dbReference type="EMBL" id="BAB49392.1"/>
    </source>
</evidence>
<proteinExistence type="inferred from homology"/>
<protein>
    <submittedName>
        <fullName evidence="10">Permease protein of amino acid ABC transporter</fullName>
    </submittedName>
</protein>
<dbReference type="EMBL" id="BA000012">
    <property type="protein sequence ID" value="BAB49392.1"/>
    <property type="molecule type" value="Genomic_DNA"/>
</dbReference>
<dbReference type="InterPro" id="IPR003439">
    <property type="entry name" value="ABC_transporter-like_ATP-bd"/>
</dbReference>
<evidence type="ECO:0000256" key="2">
    <source>
        <dbReference type="ARBA" id="ARBA00005417"/>
    </source>
</evidence>